<dbReference type="GO" id="GO:0006355">
    <property type="term" value="P:regulation of DNA-templated transcription"/>
    <property type="evidence" value="ECO:0007669"/>
    <property type="project" value="InterPro"/>
</dbReference>
<dbReference type="GO" id="GO:0003677">
    <property type="term" value="F:DNA binding"/>
    <property type="evidence" value="ECO:0007669"/>
    <property type="project" value="InterPro"/>
</dbReference>
<organism evidence="2 3">
    <name type="scientific">Limosilactobacillus coleohominis 101-4-CHN</name>
    <dbReference type="NCBI Taxonomy" id="575594"/>
    <lineage>
        <taxon>Bacteria</taxon>
        <taxon>Bacillati</taxon>
        <taxon>Bacillota</taxon>
        <taxon>Bacilli</taxon>
        <taxon>Lactobacillales</taxon>
        <taxon>Lactobacillaceae</taxon>
        <taxon>Limosilactobacillus</taxon>
    </lineage>
</organism>
<dbReference type="EMBL" id="GG698803">
    <property type="protein sequence ID" value="EEU30389.1"/>
    <property type="molecule type" value="Genomic_DNA"/>
</dbReference>
<dbReference type="AlphaFoldDB" id="C7XVM3"/>
<dbReference type="InterPro" id="IPR000551">
    <property type="entry name" value="MerR-type_HTH_dom"/>
</dbReference>
<name>C7XVM3_9LACO</name>
<keyword evidence="3" id="KW-1185">Reference proteome</keyword>
<dbReference type="Pfam" id="PF13411">
    <property type="entry name" value="MerR_1"/>
    <property type="match status" value="1"/>
</dbReference>
<dbReference type="SMART" id="SM00422">
    <property type="entry name" value="HTH_MERR"/>
    <property type="match status" value="1"/>
</dbReference>
<dbReference type="InterPro" id="IPR009061">
    <property type="entry name" value="DNA-bd_dom_put_sf"/>
</dbReference>
<reference evidence="2 3" key="1">
    <citation type="submission" date="2009-06" db="EMBL/GenBank/DDBJ databases">
        <title>The Genome Sequence of Lactobacillus coleohominis strain 101-4-CHN.</title>
        <authorList>
            <consortium name="The Broad Institute Genome Sequencing Platform"/>
            <person name="Ward D."/>
            <person name="Young S.K."/>
            <person name="Zeng Q."/>
            <person name="Koehrsen M."/>
            <person name="Alvarado L."/>
            <person name="Berlin A."/>
            <person name="Borenstein D."/>
            <person name="Chen Z."/>
            <person name="Engels R."/>
            <person name="Freedman E."/>
            <person name="Gellesch M."/>
            <person name="Goldberg J."/>
            <person name="Griggs A."/>
            <person name="Gujja S."/>
            <person name="Heiman D."/>
            <person name="Hepburn T."/>
            <person name="Howarth C."/>
            <person name="Jen D."/>
            <person name="Larson L."/>
            <person name="Lewis B."/>
            <person name="Mehta T."/>
            <person name="Park D."/>
            <person name="Pearson M."/>
            <person name="Roberts A."/>
            <person name="Saif S."/>
            <person name="Shea T."/>
            <person name="Shenoy N."/>
            <person name="Sisk P."/>
            <person name="Stolte C."/>
            <person name="Sykes S."/>
            <person name="Walk T."/>
            <person name="White J."/>
            <person name="Yandava C."/>
            <person name="Liu Y."/>
            <person name="Xu Q."/>
            <person name="Lander E."/>
            <person name="Nusbaum C."/>
            <person name="Galagan J."/>
            <person name="Birren B."/>
        </authorList>
    </citation>
    <scope>NUCLEOTIDE SEQUENCE [LARGE SCALE GENOMIC DNA]</scope>
    <source>
        <strain evidence="2 3">101-4-CHN</strain>
    </source>
</reference>
<dbReference type="HOGENOM" id="CLU_119478_0_0_9"/>
<dbReference type="CDD" id="cd01105">
    <property type="entry name" value="HTH_GlnR-like"/>
    <property type="match status" value="1"/>
</dbReference>
<dbReference type="SUPFAM" id="SSF46955">
    <property type="entry name" value="Putative DNA-binding domain"/>
    <property type="match status" value="1"/>
</dbReference>
<dbReference type="STRING" id="575594.HMPREF0501_00767"/>
<evidence type="ECO:0000313" key="2">
    <source>
        <dbReference type="EMBL" id="EEU30389.1"/>
    </source>
</evidence>
<proteinExistence type="predicted"/>
<accession>C7XVM3</accession>
<protein>
    <submittedName>
        <fullName evidence="2">Transcriptional regulator, MerR family</fullName>
    </submittedName>
</protein>
<evidence type="ECO:0000313" key="3">
    <source>
        <dbReference type="Proteomes" id="UP000003987"/>
    </source>
</evidence>
<feature type="domain" description="HTH merR-type" evidence="1">
    <location>
        <begin position="33"/>
        <end position="102"/>
    </location>
</feature>
<gene>
    <name evidence="2" type="ORF">HMPREF0501_00767</name>
</gene>
<evidence type="ECO:0000259" key="1">
    <source>
        <dbReference type="SMART" id="SM00422"/>
    </source>
</evidence>
<dbReference type="Proteomes" id="UP000003987">
    <property type="component" value="Unassembled WGS sequence"/>
</dbReference>
<dbReference type="Gene3D" id="1.10.1660.10">
    <property type="match status" value="1"/>
</dbReference>
<dbReference type="eggNOG" id="COG0789">
    <property type="taxonomic scope" value="Bacteria"/>
</dbReference>
<sequence>MILIISTQKFGGKAMSSMVNELRRVFFDDRLLITLSELCEASEVSPSQIRYWEKKGYIHSRQNQKNQSHKYTLRTLATVAGIKFYLDQGFTLATAFQKQNQQRDLHQSVKTFMMKRIHDVQEKSNQVEIDLGVVANAPGKRVVAIVDQDGETQLVLREQQN</sequence>